<dbReference type="OrthoDB" id="5974463at2"/>
<evidence type="ECO:0000313" key="5">
    <source>
        <dbReference type="Proteomes" id="UP000249203"/>
    </source>
</evidence>
<organism evidence="3 5">
    <name type="scientific">Aliidiomarina maris</name>
    <dbReference type="NCBI Taxonomy" id="531312"/>
    <lineage>
        <taxon>Bacteria</taxon>
        <taxon>Pseudomonadati</taxon>
        <taxon>Pseudomonadota</taxon>
        <taxon>Gammaproteobacteria</taxon>
        <taxon>Alteromonadales</taxon>
        <taxon>Idiomarinaceae</taxon>
        <taxon>Aliidiomarina</taxon>
    </lineage>
</organism>
<keyword evidence="1" id="KW-0175">Coiled coil</keyword>
<feature type="coiled-coil region" evidence="1">
    <location>
        <begin position="257"/>
        <end position="284"/>
    </location>
</feature>
<dbReference type="GO" id="GO:0008757">
    <property type="term" value="F:S-adenosylmethionine-dependent methyltransferase activity"/>
    <property type="evidence" value="ECO:0007669"/>
    <property type="project" value="InterPro"/>
</dbReference>
<dbReference type="InterPro" id="IPR029063">
    <property type="entry name" value="SAM-dependent_MTases_sf"/>
</dbReference>
<keyword evidence="6" id="KW-1185">Reference proteome</keyword>
<keyword evidence="3" id="KW-0489">Methyltransferase</keyword>
<dbReference type="Gene3D" id="3.40.50.150">
    <property type="entry name" value="Vaccinia Virus protein VP39"/>
    <property type="match status" value="1"/>
</dbReference>
<protein>
    <submittedName>
        <fullName evidence="3">Methyltransferase family protein</fullName>
    </submittedName>
</protein>
<proteinExistence type="predicted"/>
<gene>
    <name evidence="3" type="ORF">B0I24_101493</name>
    <name evidence="4" type="ORF">CWE07_02390</name>
</gene>
<sequence length="337" mass="37233">MHHWTTYWQSTPSLNSFAEGTSRDGYNGELKAFWDSEFAACNDSACILDLATGNGAIALLAAKYKQTQALQFKIFASDAADIKPLENAGLSMQDKKLLSCVDFFPNTRNEALGFSNASFDLVVSQFGFEYGAPESSIIEIERVLKPGGRAVLLVHHVDSSIVQDSKGGIQVLNMSLHESPVFIQAELCLELLRQASTLNSKALYNLYQASTSTLKWVMQQLKTLNSNALSQAWVDDVLSRVAQVMANPGQASTEAQLQSLRAHYAQLTEHLARISDQINAAYDEKRSQQLRSFAQQSALQIEISPFHLANVGNEPEIRNCENNFAMLIQLRKPALKA</sequence>
<dbReference type="InterPro" id="IPR013216">
    <property type="entry name" value="Methyltransf_11"/>
</dbReference>
<evidence type="ECO:0000313" key="6">
    <source>
        <dbReference type="Proteomes" id="UP000287865"/>
    </source>
</evidence>
<dbReference type="RefSeq" id="WP_111568317.1">
    <property type="nucleotide sequence ID" value="NZ_PIPK01000001.1"/>
</dbReference>
<name>A0A327X716_9GAMM</name>
<dbReference type="EMBL" id="QLMD01000001">
    <property type="protein sequence ID" value="RAK01854.1"/>
    <property type="molecule type" value="Genomic_DNA"/>
</dbReference>
<dbReference type="InterPro" id="IPR050508">
    <property type="entry name" value="Methyltransf_Superfamily"/>
</dbReference>
<dbReference type="Pfam" id="PF08241">
    <property type="entry name" value="Methyltransf_11"/>
    <property type="match status" value="1"/>
</dbReference>
<evidence type="ECO:0000256" key="1">
    <source>
        <dbReference type="SAM" id="Coils"/>
    </source>
</evidence>
<feature type="domain" description="Methyltransferase type 11" evidence="2">
    <location>
        <begin position="48"/>
        <end position="151"/>
    </location>
</feature>
<dbReference type="SUPFAM" id="SSF53335">
    <property type="entry name" value="S-adenosyl-L-methionine-dependent methyltransferases"/>
    <property type="match status" value="1"/>
</dbReference>
<dbReference type="AlphaFoldDB" id="A0A327X716"/>
<evidence type="ECO:0000313" key="4">
    <source>
        <dbReference type="EMBL" id="RUO28662.1"/>
    </source>
</evidence>
<dbReference type="GO" id="GO:0032259">
    <property type="term" value="P:methylation"/>
    <property type="evidence" value="ECO:0007669"/>
    <property type="project" value="UniProtKB-KW"/>
</dbReference>
<reference evidence="4 6" key="1">
    <citation type="journal article" date="2018" name="Front. Microbiol.">
        <title>Genome-Based Analysis Reveals the Taxonomy and Diversity of the Family Idiomarinaceae.</title>
        <authorList>
            <person name="Liu Y."/>
            <person name="Lai Q."/>
            <person name="Shao Z."/>
        </authorList>
    </citation>
    <scope>NUCLEOTIDE SEQUENCE [LARGE SCALE GENOMIC DNA]</scope>
    <source>
        <strain evidence="4 6">CF12-14</strain>
    </source>
</reference>
<evidence type="ECO:0000259" key="2">
    <source>
        <dbReference type="Pfam" id="PF08241"/>
    </source>
</evidence>
<dbReference type="EMBL" id="PIPK01000001">
    <property type="protein sequence ID" value="RUO28662.1"/>
    <property type="molecule type" value="Genomic_DNA"/>
</dbReference>
<comment type="caution">
    <text evidence="3">The sequence shown here is derived from an EMBL/GenBank/DDBJ whole genome shotgun (WGS) entry which is preliminary data.</text>
</comment>
<evidence type="ECO:0000313" key="3">
    <source>
        <dbReference type="EMBL" id="RAK01854.1"/>
    </source>
</evidence>
<dbReference type="CDD" id="cd02440">
    <property type="entry name" value="AdoMet_MTases"/>
    <property type="match status" value="1"/>
</dbReference>
<dbReference type="Proteomes" id="UP000249203">
    <property type="component" value="Unassembled WGS sequence"/>
</dbReference>
<keyword evidence="3" id="KW-0808">Transferase</keyword>
<accession>A0A327X716</accession>
<dbReference type="Proteomes" id="UP000287865">
    <property type="component" value="Unassembled WGS sequence"/>
</dbReference>
<reference evidence="3 5" key="2">
    <citation type="submission" date="2018-06" db="EMBL/GenBank/DDBJ databases">
        <title>Genomic Encyclopedia of Type Strains, Phase III (KMG-III): the genomes of soil and plant-associated and newly described type strains.</title>
        <authorList>
            <person name="Whitman W."/>
        </authorList>
    </citation>
    <scope>NUCLEOTIDE SEQUENCE [LARGE SCALE GENOMIC DNA]</scope>
    <source>
        <strain evidence="3 5">CGMCC 1.15366</strain>
    </source>
</reference>
<dbReference type="PANTHER" id="PTHR42912">
    <property type="entry name" value="METHYLTRANSFERASE"/>
    <property type="match status" value="1"/>
</dbReference>